<dbReference type="InterPro" id="IPR018114">
    <property type="entry name" value="TRYPSIN_HIS"/>
</dbReference>
<dbReference type="SUPFAM" id="SSF50494">
    <property type="entry name" value="Trypsin-like serine proteases"/>
    <property type="match status" value="1"/>
</dbReference>
<keyword evidence="7" id="KW-0325">Glycoprotein</keyword>
<keyword evidence="10" id="KW-0812">Transmembrane</keyword>
<dbReference type="InterPro" id="IPR033116">
    <property type="entry name" value="TRYPSIN_SER"/>
</dbReference>
<name>A0A7S4UQQ7_9STRA</name>
<evidence type="ECO:0000256" key="3">
    <source>
        <dbReference type="ARBA" id="ARBA00022801"/>
    </source>
</evidence>
<reference evidence="12" key="1">
    <citation type="submission" date="2021-01" db="EMBL/GenBank/DDBJ databases">
        <authorList>
            <person name="Corre E."/>
            <person name="Pelletier E."/>
            <person name="Niang G."/>
            <person name="Scheremetjew M."/>
            <person name="Finn R."/>
            <person name="Kale V."/>
            <person name="Holt S."/>
            <person name="Cochrane G."/>
            <person name="Meng A."/>
            <person name="Brown T."/>
            <person name="Cohen L."/>
        </authorList>
    </citation>
    <scope>NUCLEOTIDE SEQUENCE</scope>
    <source>
        <strain evidence="12">GSO104</strain>
    </source>
</reference>
<dbReference type="GO" id="GO:0006508">
    <property type="term" value="P:proteolysis"/>
    <property type="evidence" value="ECO:0007669"/>
    <property type="project" value="UniProtKB-KW"/>
</dbReference>
<evidence type="ECO:0000256" key="1">
    <source>
        <dbReference type="ARBA" id="ARBA00007664"/>
    </source>
</evidence>
<keyword evidence="2 8" id="KW-0645">Protease</keyword>
<dbReference type="AlphaFoldDB" id="A0A7S4UQQ7"/>
<evidence type="ECO:0000256" key="5">
    <source>
        <dbReference type="ARBA" id="ARBA00023026"/>
    </source>
</evidence>
<dbReference type="PANTHER" id="PTHR24276:SF98">
    <property type="entry name" value="FI18310P1-RELATED"/>
    <property type="match status" value="1"/>
</dbReference>
<feature type="compositionally biased region" description="Acidic residues" evidence="9">
    <location>
        <begin position="16"/>
        <end position="28"/>
    </location>
</feature>
<evidence type="ECO:0000256" key="9">
    <source>
        <dbReference type="SAM" id="MobiDB-lite"/>
    </source>
</evidence>
<keyword evidence="10" id="KW-1133">Transmembrane helix</keyword>
<evidence type="ECO:0000313" key="12">
    <source>
        <dbReference type="EMBL" id="CAE4600041.1"/>
    </source>
</evidence>
<proteinExistence type="inferred from homology"/>
<evidence type="ECO:0000256" key="2">
    <source>
        <dbReference type="ARBA" id="ARBA00022670"/>
    </source>
</evidence>
<evidence type="ECO:0000256" key="6">
    <source>
        <dbReference type="ARBA" id="ARBA00023157"/>
    </source>
</evidence>
<keyword evidence="6" id="KW-1015">Disulfide bond</keyword>
<dbReference type="PROSITE" id="PS00134">
    <property type="entry name" value="TRYPSIN_HIS"/>
    <property type="match status" value="1"/>
</dbReference>
<evidence type="ECO:0000259" key="11">
    <source>
        <dbReference type="PROSITE" id="PS50240"/>
    </source>
</evidence>
<feature type="region of interest" description="Disordered" evidence="9">
    <location>
        <begin position="108"/>
        <end position="146"/>
    </location>
</feature>
<feature type="region of interest" description="Disordered" evidence="9">
    <location>
        <begin position="445"/>
        <end position="513"/>
    </location>
</feature>
<keyword evidence="3 8" id="KW-0378">Hydrolase</keyword>
<dbReference type="PRINTS" id="PR00722">
    <property type="entry name" value="CHYMOTRYPSIN"/>
</dbReference>
<keyword evidence="10" id="KW-0472">Membrane</keyword>
<keyword evidence="5" id="KW-0843">Virulence</keyword>
<feature type="transmembrane region" description="Helical" evidence="10">
    <location>
        <begin position="72"/>
        <end position="90"/>
    </location>
</feature>
<feature type="compositionally biased region" description="Polar residues" evidence="9">
    <location>
        <begin position="498"/>
        <end position="513"/>
    </location>
</feature>
<evidence type="ECO:0000256" key="10">
    <source>
        <dbReference type="SAM" id="Phobius"/>
    </source>
</evidence>
<dbReference type="FunFam" id="2.40.10.10:FF:000036">
    <property type="entry name" value="Trypsin beta"/>
    <property type="match status" value="1"/>
</dbReference>
<dbReference type="EMBL" id="HBNS01013847">
    <property type="protein sequence ID" value="CAE4600041.1"/>
    <property type="molecule type" value="Transcribed_RNA"/>
</dbReference>
<feature type="compositionally biased region" description="Polar residues" evidence="9">
    <location>
        <begin position="447"/>
        <end position="481"/>
    </location>
</feature>
<sequence length="513" mass="57074">MPSHDQQEEHEKVNDDNMEADDCDDENQTTDHHSAPNSNTKHYTSPPIKVDEKNEHCCKTGLFRLQRQRHRIGLKIFLFVSFFFVWLLFLHRTTTIHNNTIQVTLDTRKQQQSHYQHRAAQQEEKPKRKRTRLHVPDNHTHSTSTTTTAANHTLINTKNIAFSKNARIVGGTPVIPGQFPFIASLMNSRGDILCGGSLIAPDIVLTAAHCAGKIASIELNRHFADDRNEQPENLPPIEQYAFTRSISHPQFAMDLFPEFDYDFALYQLDRKHPNPYKSVIRLNYDPSLPNERNDQVVALGWGKLADDGPYSDELRRVSVQYIENDECGILYSGNGVFDNPITNVMLCASAPNRDACQGDSGGPLIYTAREDPSPSSSSGEVGRMVIFLAGVVSWGDKCASEDYPGVYARVSAVTDWIEEIVCDWSPESCDEVNGGILSFEMEATEGPSLNPQTIPSVRPSNAPITTSQSNKPSATPSSTAVMPSLMPTKRPGQDVSLDPSSVTAIQRSSNNHQ</sequence>
<organism evidence="12">
    <name type="scientific">Ditylum brightwellii</name>
    <dbReference type="NCBI Taxonomy" id="49249"/>
    <lineage>
        <taxon>Eukaryota</taxon>
        <taxon>Sar</taxon>
        <taxon>Stramenopiles</taxon>
        <taxon>Ochrophyta</taxon>
        <taxon>Bacillariophyta</taxon>
        <taxon>Mediophyceae</taxon>
        <taxon>Lithodesmiophycidae</taxon>
        <taxon>Lithodesmiales</taxon>
        <taxon>Lithodesmiaceae</taxon>
        <taxon>Ditylum</taxon>
    </lineage>
</organism>
<gene>
    <name evidence="12" type="ORF">DBRI00130_LOCUS11148</name>
</gene>
<dbReference type="PROSITE" id="PS00135">
    <property type="entry name" value="TRYPSIN_SER"/>
    <property type="match status" value="1"/>
</dbReference>
<feature type="domain" description="Peptidase S1" evidence="11">
    <location>
        <begin position="168"/>
        <end position="422"/>
    </location>
</feature>
<evidence type="ECO:0000256" key="4">
    <source>
        <dbReference type="ARBA" id="ARBA00022825"/>
    </source>
</evidence>
<evidence type="ECO:0000256" key="8">
    <source>
        <dbReference type="RuleBase" id="RU363034"/>
    </source>
</evidence>
<dbReference type="InterPro" id="IPR050430">
    <property type="entry name" value="Peptidase_S1"/>
</dbReference>
<dbReference type="GO" id="GO:0004252">
    <property type="term" value="F:serine-type endopeptidase activity"/>
    <property type="evidence" value="ECO:0007669"/>
    <property type="project" value="InterPro"/>
</dbReference>
<accession>A0A7S4UQQ7</accession>
<dbReference type="CDD" id="cd00190">
    <property type="entry name" value="Tryp_SPc"/>
    <property type="match status" value="1"/>
</dbReference>
<dbReference type="InterPro" id="IPR001254">
    <property type="entry name" value="Trypsin_dom"/>
</dbReference>
<comment type="similarity">
    <text evidence="1">Belongs to the peptidase S1 family.</text>
</comment>
<dbReference type="InterPro" id="IPR009003">
    <property type="entry name" value="Peptidase_S1_PA"/>
</dbReference>
<dbReference type="PROSITE" id="PS50240">
    <property type="entry name" value="TRYPSIN_DOM"/>
    <property type="match status" value="1"/>
</dbReference>
<protein>
    <recommendedName>
        <fullName evidence="11">Peptidase S1 domain-containing protein</fullName>
    </recommendedName>
</protein>
<dbReference type="InterPro" id="IPR001314">
    <property type="entry name" value="Peptidase_S1A"/>
</dbReference>
<feature type="compositionally biased region" description="Basic and acidic residues" evidence="9">
    <location>
        <begin position="1"/>
        <end position="15"/>
    </location>
</feature>
<dbReference type="Pfam" id="PF00089">
    <property type="entry name" value="Trypsin"/>
    <property type="match status" value="1"/>
</dbReference>
<dbReference type="InterPro" id="IPR043504">
    <property type="entry name" value="Peptidase_S1_PA_chymotrypsin"/>
</dbReference>
<dbReference type="Gene3D" id="2.40.10.10">
    <property type="entry name" value="Trypsin-like serine proteases"/>
    <property type="match status" value="1"/>
</dbReference>
<keyword evidence="4 8" id="KW-0720">Serine protease</keyword>
<dbReference type="PANTHER" id="PTHR24276">
    <property type="entry name" value="POLYSERASE-RELATED"/>
    <property type="match status" value="1"/>
</dbReference>
<feature type="region of interest" description="Disordered" evidence="9">
    <location>
        <begin position="1"/>
        <end position="48"/>
    </location>
</feature>
<evidence type="ECO:0000256" key="7">
    <source>
        <dbReference type="ARBA" id="ARBA00023180"/>
    </source>
</evidence>
<dbReference type="SMART" id="SM00020">
    <property type="entry name" value="Tryp_SPc"/>
    <property type="match status" value="1"/>
</dbReference>